<name>A0A813G3B3_POLGL</name>
<keyword evidence="3" id="KW-1185">Reference proteome</keyword>
<sequence length="428" mass="47584">ELPSASTQMAHSQGVRPAVVVDHPAVALTVLWLSQPSSASEKEPLVCIACRLPKEEIFQHCINLCRELSPPTEVFTEDETPNLELRAELAIQEDAETWSHDLYRIMTAKSSGLRVVGVAGNQKGRARACNLGLAIAACARLGRAPPAWAGQLFAQLVEQARALTGGAPPRRDPLARARAAAVAAAASQASEAPTASMPRHVLRPRGGDWKYTEAFWTSPSYLELLASGTRPTVPDEPPPLDPAFLEQLRATRRRKLAEAAEVQARTEARAEALLLQQLHQASLQAPPPPPPLPVRHVPQMQYPGAFLQPIMQQQQQQQQQPHLPPEQQPLQQPLPEQHPVQHQAAAILTVTTEQQLLQQQLVVEAQQRLLQQKRQQHLEQQQQQQQRQEQEQQPISQPQFSSNSSNSQLLQQQQRQEQEQQQQQPTIQ</sequence>
<dbReference type="EMBL" id="CAJNNV010026082">
    <property type="protein sequence ID" value="CAE8617181.1"/>
    <property type="molecule type" value="Genomic_DNA"/>
</dbReference>
<evidence type="ECO:0000313" key="2">
    <source>
        <dbReference type="EMBL" id="CAE8617181.1"/>
    </source>
</evidence>
<dbReference type="Proteomes" id="UP000654075">
    <property type="component" value="Unassembled WGS sequence"/>
</dbReference>
<evidence type="ECO:0000313" key="3">
    <source>
        <dbReference type="Proteomes" id="UP000654075"/>
    </source>
</evidence>
<feature type="non-terminal residue" evidence="2">
    <location>
        <position position="428"/>
    </location>
</feature>
<feature type="compositionally biased region" description="Low complexity" evidence="1">
    <location>
        <begin position="328"/>
        <end position="341"/>
    </location>
</feature>
<dbReference type="AlphaFoldDB" id="A0A813G3B3"/>
<evidence type="ECO:0000256" key="1">
    <source>
        <dbReference type="SAM" id="MobiDB-lite"/>
    </source>
</evidence>
<protein>
    <submittedName>
        <fullName evidence="2">Uncharacterized protein</fullName>
    </submittedName>
</protein>
<feature type="region of interest" description="Disordered" evidence="1">
    <location>
        <begin position="310"/>
        <end position="341"/>
    </location>
</feature>
<accession>A0A813G3B3</accession>
<feature type="compositionally biased region" description="Low complexity" evidence="1">
    <location>
        <begin position="312"/>
        <end position="321"/>
    </location>
</feature>
<comment type="caution">
    <text evidence="2">The sequence shown here is derived from an EMBL/GenBank/DDBJ whole genome shotgun (WGS) entry which is preliminary data.</text>
</comment>
<reference evidence="2" key="1">
    <citation type="submission" date="2021-02" db="EMBL/GenBank/DDBJ databases">
        <authorList>
            <person name="Dougan E. K."/>
            <person name="Rhodes N."/>
            <person name="Thang M."/>
            <person name="Chan C."/>
        </authorList>
    </citation>
    <scope>NUCLEOTIDE SEQUENCE</scope>
</reference>
<feature type="region of interest" description="Disordered" evidence="1">
    <location>
        <begin position="379"/>
        <end position="428"/>
    </location>
</feature>
<gene>
    <name evidence="2" type="ORF">PGLA1383_LOCUS34845</name>
</gene>
<proteinExistence type="predicted"/>
<organism evidence="2 3">
    <name type="scientific">Polarella glacialis</name>
    <name type="common">Dinoflagellate</name>
    <dbReference type="NCBI Taxonomy" id="89957"/>
    <lineage>
        <taxon>Eukaryota</taxon>
        <taxon>Sar</taxon>
        <taxon>Alveolata</taxon>
        <taxon>Dinophyceae</taxon>
        <taxon>Suessiales</taxon>
        <taxon>Suessiaceae</taxon>
        <taxon>Polarella</taxon>
    </lineage>
</organism>